<feature type="region of interest" description="Disordered" evidence="8">
    <location>
        <begin position="873"/>
        <end position="1001"/>
    </location>
</feature>
<dbReference type="PROSITE" id="PS00972">
    <property type="entry name" value="USP_1"/>
    <property type="match status" value="1"/>
</dbReference>
<feature type="domain" description="DUSP" evidence="10">
    <location>
        <begin position="81"/>
        <end position="200"/>
    </location>
</feature>
<name>A0A2C5XUR1_9HYPO</name>
<dbReference type="EC" id="3.4.19.12" evidence="3"/>
<keyword evidence="7" id="KW-0788">Thiol protease</keyword>
<dbReference type="InterPro" id="IPR006615">
    <property type="entry name" value="Pept_C19_DUSP"/>
</dbReference>
<feature type="compositionally biased region" description="Polar residues" evidence="8">
    <location>
        <begin position="918"/>
        <end position="929"/>
    </location>
</feature>
<evidence type="ECO:0000259" key="10">
    <source>
        <dbReference type="PROSITE" id="PS51283"/>
    </source>
</evidence>
<dbReference type="PANTHER" id="PTHR21646:SF24">
    <property type="entry name" value="UBIQUITIN CARBOXYL-TERMINAL HYDROLASE"/>
    <property type="match status" value="1"/>
</dbReference>
<dbReference type="InterPro" id="IPR038765">
    <property type="entry name" value="Papain-like_cys_pep_sf"/>
</dbReference>
<dbReference type="InterPro" id="IPR050185">
    <property type="entry name" value="Ub_carboxyl-term_hydrolase"/>
</dbReference>
<dbReference type="PROSITE" id="PS51283">
    <property type="entry name" value="DUSP"/>
    <property type="match status" value="1"/>
</dbReference>
<feature type="compositionally biased region" description="Basic residues" evidence="8">
    <location>
        <begin position="950"/>
        <end position="979"/>
    </location>
</feature>
<evidence type="ECO:0000256" key="7">
    <source>
        <dbReference type="ARBA" id="ARBA00022807"/>
    </source>
</evidence>
<evidence type="ECO:0000313" key="12">
    <source>
        <dbReference type="Proteomes" id="UP000226192"/>
    </source>
</evidence>
<dbReference type="Pfam" id="PF06337">
    <property type="entry name" value="DUSP"/>
    <property type="match status" value="1"/>
</dbReference>
<dbReference type="Gene3D" id="3.90.70.10">
    <property type="entry name" value="Cysteine proteinases"/>
    <property type="match status" value="2"/>
</dbReference>
<dbReference type="PROSITE" id="PS00973">
    <property type="entry name" value="USP_2"/>
    <property type="match status" value="1"/>
</dbReference>
<dbReference type="CDD" id="cd02674">
    <property type="entry name" value="Peptidase_C19R"/>
    <property type="match status" value="1"/>
</dbReference>
<sequence>MNGDDELPRRSSSPLKRRASSMDPEIDSSHGAAETDGPMPSASHDASPPLHGLPRAMSIDTPEADSHDASPVSTAAHAAKPPLLEQVKTIEMLLKAFAESPLEEGVVAYLVSRSWVDKALALGSQSKAPKDLAADVSLGPVDNSDIIDQVIQDSSGLEFVCLKPGSSLESFELFSEDAWKLVMDWYGLQQGQIPIVRRAVNTAESKTSLPNIMYEFHPPVFRIYRLWSSVSPLPIEQSLKARNPPPLVLVRSSASHAQTFLKELKTFAGVPMDRKVRLFSLPIDLHVPENSAQSASALTPPDSPKTEGPELVRDVWTHLLLDTTSFTLVRDSRLTVKLADQTNSEKFNGQATIQIFLATNDQILVIDESIENHWVSTYTGCERLPQRSIPSRSGLLSLAPRPNNDRASPFHDGPVTRSRTLKKRLGQNSGAVGLHNLGNTCYMNSALQCVRSVEELTKYFLSESYLAEINETNVLGYEGRVASAYGSLLAEIYEQGKSSVSPRDFKSTVGRCRPTFSGWGQQDTQEFLGFLLDALQEDLSRIKKKPYIEKPDSTDDMINNPDAIRKMADQVWDITRRRDDSVIADLFTGMYKSTLKCPECGKISITFDPFNNLTLPIPTDNTWAGKVKFFPLNDSPVKIEVELSKHSSVKMLKQFVSDRTGVPVERLMSAEEYKDRFFKIYDDTGDVSEISDSDIATIHELDAVPTNWPGKATRARYRTLLDVDASYDASDSDDEQCQTMVVSVIHRRPKALDRDPEGLPPPHFITLNKKEARSYDMIQRKILEKIATFTTWSKLSNASRGDDQSDDFKVAAQSVEGEEDMVDVTMKDANGMHSLIIKHFNKQRPKFLDSMAFLDPDLQNLFELGYFRGNSDGPVPTGWSGVDNTRQVPRLTDRLPDEERGSPESFESFESGNDDSSNDGTGPDASQTRMAEESSDEDAMPAARLSSRPGRPHHRFGGGRKKFKGHKTYGKKGNKRRDKQMRSGKQAQRAPGVAPQPMPVSVADGGPLVRLHEGIVVDWSEAAWETLFGSPVRRQGTIEGVRTFAEPETLCEPAIKLLRKRRDARKSRGLTLEECLDEFERAEILSEQDMWYCPRCKEHRRASKKFDLWKTPDILVAHLKRFSNSGWRREKLDTFVDFPVENLDLTSRVVQKEDGKNEIYDLIAVDDHYGGLGGGHYTAYAKNFMDGRWYSFNDSSVHAVSDAGSVVTSAAYLLFYRRRSSGPLGGPRFVDLMNKYEREACRSDDDTITVGSSDDSNMAAFGKSPASGDDEDDEETLPSYKESIRRSIETDQGAPIKSLNMTQGWNFDGLDEGGKRNGDETVSGFSGHDGSDGDGVQEDASATKIGDGSKWHGHQVMSVPAQTGSHGDSEVAEIHLDGDKRNRVE</sequence>
<feature type="region of interest" description="Disordered" evidence="8">
    <location>
        <begin position="1244"/>
        <end position="1385"/>
    </location>
</feature>
<feature type="compositionally biased region" description="Basic and acidic residues" evidence="8">
    <location>
        <begin position="1367"/>
        <end position="1385"/>
    </location>
</feature>
<comment type="caution">
    <text evidence="11">The sequence shown here is derived from an EMBL/GenBank/DDBJ whole genome shotgun (WGS) entry which is preliminary data.</text>
</comment>
<proteinExistence type="inferred from homology"/>
<keyword evidence="12" id="KW-1185">Reference proteome</keyword>
<dbReference type="OrthoDB" id="952271at2759"/>
<evidence type="ECO:0000256" key="3">
    <source>
        <dbReference type="ARBA" id="ARBA00012759"/>
    </source>
</evidence>
<dbReference type="Pfam" id="PF00443">
    <property type="entry name" value="UCH"/>
    <property type="match status" value="1"/>
</dbReference>
<dbReference type="InterPro" id="IPR028889">
    <property type="entry name" value="USP"/>
</dbReference>
<dbReference type="PANTHER" id="PTHR21646">
    <property type="entry name" value="UBIQUITIN CARBOXYL-TERMINAL HYDROLASE"/>
    <property type="match status" value="1"/>
</dbReference>
<comment type="catalytic activity">
    <reaction evidence="1">
        <text>Thiol-dependent hydrolysis of ester, thioester, amide, peptide and isopeptide bonds formed by the C-terminal Gly of ubiquitin (a 76-residue protein attached to proteins as an intracellular targeting signal).</text>
        <dbReference type="EC" id="3.4.19.12"/>
    </reaction>
</comment>
<evidence type="ECO:0000256" key="2">
    <source>
        <dbReference type="ARBA" id="ARBA00009085"/>
    </source>
</evidence>
<evidence type="ECO:0000313" key="11">
    <source>
        <dbReference type="EMBL" id="PHH58810.1"/>
    </source>
</evidence>
<dbReference type="STRING" id="1399860.A0A2C5XUR1"/>
<dbReference type="InterPro" id="IPR018200">
    <property type="entry name" value="USP_CS"/>
</dbReference>
<keyword evidence="4" id="KW-0645">Protease</keyword>
<dbReference type="InterPro" id="IPR035927">
    <property type="entry name" value="DUSP-like_sf"/>
</dbReference>
<keyword evidence="5" id="KW-0833">Ubl conjugation pathway</keyword>
<evidence type="ECO:0000256" key="6">
    <source>
        <dbReference type="ARBA" id="ARBA00022801"/>
    </source>
</evidence>
<feature type="compositionally biased region" description="Basic and acidic residues" evidence="8">
    <location>
        <begin position="891"/>
        <end position="902"/>
    </location>
</feature>
<feature type="region of interest" description="Disordered" evidence="8">
    <location>
        <begin position="1"/>
        <end position="77"/>
    </location>
</feature>
<dbReference type="Proteomes" id="UP000226192">
    <property type="component" value="Unassembled WGS sequence"/>
</dbReference>
<dbReference type="PROSITE" id="PS50235">
    <property type="entry name" value="USP_3"/>
    <property type="match status" value="1"/>
</dbReference>
<reference evidence="11 12" key="1">
    <citation type="submission" date="2017-06" db="EMBL/GenBank/DDBJ databases">
        <title>Ant-infecting Ophiocordyceps genomes reveal a high diversity of potential behavioral manipulation genes and a possible major role for enterotoxins.</title>
        <authorList>
            <person name="De Bekker C."/>
            <person name="Evans H.C."/>
            <person name="Brachmann A."/>
            <person name="Hughes D.P."/>
        </authorList>
    </citation>
    <scope>NUCLEOTIDE SEQUENCE [LARGE SCALE GENOMIC DNA]</scope>
    <source>
        <strain evidence="11 12">Map64</strain>
    </source>
</reference>
<evidence type="ECO:0000256" key="1">
    <source>
        <dbReference type="ARBA" id="ARBA00000707"/>
    </source>
</evidence>
<dbReference type="GO" id="GO:0006508">
    <property type="term" value="P:proteolysis"/>
    <property type="evidence" value="ECO:0007669"/>
    <property type="project" value="UniProtKB-KW"/>
</dbReference>
<evidence type="ECO:0000256" key="5">
    <source>
        <dbReference type="ARBA" id="ARBA00022786"/>
    </source>
</evidence>
<feature type="region of interest" description="Disordered" evidence="8">
    <location>
        <begin position="397"/>
        <end position="416"/>
    </location>
</feature>
<dbReference type="SUPFAM" id="SSF54001">
    <property type="entry name" value="Cysteine proteinases"/>
    <property type="match status" value="1"/>
</dbReference>
<dbReference type="GO" id="GO:0016579">
    <property type="term" value="P:protein deubiquitination"/>
    <property type="evidence" value="ECO:0007669"/>
    <property type="project" value="InterPro"/>
</dbReference>
<evidence type="ECO:0000256" key="4">
    <source>
        <dbReference type="ARBA" id="ARBA00022670"/>
    </source>
</evidence>
<keyword evidence="6" id="KW-0378">Hydrolase</keyword>
<accession>A0A2C5XUR1</accession>
<organism evidence="11 12">
    <name type="scientific">Ophiocordyceps australis</name>
    <dbReference type="NCBI Taxonomy" id="1399860"/>
    <lineage>
        <taxon>Eukaryota</taxon>
        <taxon>Fungi</taxon>
        <taxon>Dikarya</taxon>
        <taxon>Ascomycota</taxon>
        <taxon>Pezizomycotina</taxon>
        <taxon>Sordariomycetes</taxon>
        <taxon>Hypocreomycetidae</taxon>
        <taxon>Hypocreales</taxon>
        <taxon>Ophiocordycipitaceae</taxon>
        <taxon>Ophiocordyceps</taxon>
    </lineage>
</organism>
<dbReference type="InterPro" id="IPR001394">
    <property type="entry name" value="Peptidase_C19_UCH"/>
</dbReference>
<dbReference type="Gene3D" id="3.30.2230.10">
    <property type="entry name" value="DUSP-like"/>
    <property type="match status" value="1"/>
</dbReference>
<comment type="similarity">
    <text evidence="2">Belongs to the peptidase C19 family.</text>
</comment>
<evidence type="ECO:0000256" key="8">
    <source>
        <dbReference type="SAM" id="MobiDB-lite"/>
    </source>
</evidence>
<evidence type="ECO:0000259" key="9">
    <source>
        <dbReference type="PROSITE" id="PS50235"/>
    </source>
</evidence>
<protein>
    <recommendedName>
        <fullName evidence="3">ubiquitinyl hydrolase 1</fullName>
        <ecNumber evidence="3">3.4.19.12</ecNumber>
    </recommendedName>
</protein>
<dbReference type="GO" id="GO:0004843">
    <property type="term" value="F:cysteine-type deubiquitinase activity"/>
    <property type="evidence" value="ECO:0007669"/>
    <property type="project" value="UniProtKB-EC"/>
</dbReference>
<gene>
    <name evidence="11" type="ORF">CDD81_4364</name>
</gene>
<dbReference type="EMBL" id="NJET01000294">
    <property type="protein sequence ID" value="PHH58810.1"/>
    <property type="molecule type" value="Genomic_DNA"/>
</dbReference>
<feature type="domain" description="USP" evidence="9">
    <location>
        <begin position="432"/>
        <end position="1219"/>
    </location>
</feature>
<dbReference type="SUPFAM" id="SSF143791">
    <property type="entry name" value="DUSP-like"/>
    <property type="match status" value="1"/>
</dbReference>